<accession>A0A542ZLS8</accession>
<dbReference type="CDD" id="cd12797">
    <property type="entry name" value="M23_peptidase"/>
    <property type="match status" value="1"/>
</dbReference>
<evidence type="ECO:0000259" key="4">
    <source>
        <dbReference type="Pfam" id="PF01551"/>
    </source>
</evidence>
<comment type="caution">
    <text evidence="5">The sequence shown here is derived from an EMBL/GenBank/DDBJ whole genome shotgun (WGS) entry which is preliminary data.</text>
</comment>
<feature type="compositionally biased region" description="Low complexity" evidence="2">
    <location>
        <begin position="35"/>
        <end position="49"/>
    </location>
</feature>
<feature type="signal peptide" evidence="3">
    <location>
        <begin position="1"/>
        <end position="24"/>
    </location>
</feature>
<keyword evidence="1 3" id="KW-0732">Signal</keyword>
<dbReference type="GO" id="GO:0004222">
    <property type="term" value="F:metalloendopeptidase activity"/>
    <property type="evidence" value="ECO:0007669"/>
    <property type="project" value="TreeGrafter"/>
</dbReference>
<dbReference type="PANTHER" id="PTHR21666">
    <property type="entry name" value="PEPTIDASE-RELATED"/>
    <property type="match status" value="1"/>
</dbReference>
<dbReference type="Pfam" id="PF01551">
    <property type="entry name" value="Peptidase_M23"/>
    <property type="match status" value="1"/>
</dbReference>
<dbReference type="InterPro" id="IPR011055">
    <property type="entry name" value="Dup_hybrid_motif"/>
</dbReference>
<dbReference type="Gene3D" id="2.70.70.10">
    <property type="entry name" value="Glucose Permease (Domain IIA)"/>
    <property type="match status" value="1"/>
</dbReference>
<dbReference type="Proteomes" id="UP000319514">
    <property type="component" value="Unassembled WGS sequence"/>
</dbReference>
<feature type="chain" id="PRO_5022194771" evidence="3">
    <location>
        <begin position="25"/>
        <end position="200"/>
    </location>
</feature>
<feature type="compositionally biased region" description="Pro residues" evidence="2">
    <location>
        <begin position="50"/>
        <end position="60"/>
    </location>
</feature>
<protein>
    <submittedName>
        <fullName evidence="5">Peptidase M23-like protein</fullName>
    </submittedName>
</protein>
<dbReference type="SUPFAM" id="SSF51261">
    <property type="entry name" value="Duplicated hybrid motif"/>
    <property type="match status" value="1"/>
</dbReference>
<evidence type="ECO:0000256" key="3">
    <source>
        <dbReference type="SAM" id="SignalP"/>
    </source>
</evidence>
<feature type="domain" description="M23ase beta-sheet core" evidence="4">
    <location>
        <begin position="91"/>
        <end position="181"/>
    </location>
</feature>
<dbReference type="InterPro" id="IPR050570">
    <property type="entry name" value="Cell_wall_metabolism_enzyme"/>
</dbReference>
<sequence>MRTAIALGLLLPTALGAVLTQARAAPGEPGRSPAPVVSRRAVDSPVRPVAAPPAPVPEPGSRPLSRWGWPLSPRPAVLRGFTRPEHQWSAGHRGVDLAAQPGQPVLAAADGVVTFVGTVAGRGVVSVRHHGGWRTTYEPLSPVVTVGRPVRRGDRLGVVATTAGHCAPRACLHWGALLGADYRDPLTLLTHQRPVLLPLP</sequence>
<name>A0A542ZLS8_9MICO</name>
<dbReference type="OrthoDB" id="5245088at2"/>
<dbReference type="RefSeq" id="WP_141788964.1">
    <property type="nucleotide sequence ID" value="NZ_BAAAKX010000001.1"/>
</dbReference>
<dbReference type="PANTHER" id="PTHR21666:SF289">
    <property type="entry name" value="L-ALA--D-GLU ENDOPEPTIDASE"/>
    <property type="match status" value="1"/>
</dbReference>
<evidence type="ECO:0000313" key="6">
    <source>
        <dbReference type="Proteomes" id="UP000319514"/>
    </source>
</evidence>
<dbReference type="AlphaFoldDB" id="A0A542ZLS8"/>
<feature type="region of interest" description="Disordered" evidence="2">
    <location>
        <begin position="23"/>
        <end position="67"/>
    </location>
</feature>
<proteinExistence type="predicted"/>
<gene>
    <name evidence="5" type="ORF">FB474_2545</name>
</gene>
<dbReference type="InterPro" id="IPR016047">
    <property type="entry name" value="M23ase_b-sheet_dom"/>
</dbReference>
<dbReference type="EMBL" id="VFOQ01000001">
    <property type="protein sequence ID" value="TQL61140.1"/>
    <property type="molecule type" value="Genomic_DNA"/>
</dbReference>
<evidence type="ECO:0000256" key="2">
    <source>
        <dbReference type="SAM" id="MobiDB-lite"/>
    </source>
</evidence>
<organism evidence="5 6">
    <name type="scientific">Oryzihumus leptocrescens</name>
    <dbReference type="NCBI Taxonomy" id="297536"/>
    <lineage>
        <taxon>Bacteria</taxon>
        <taxon>Bacillati</taxon>
        <taxon>Actinomycetota</taxon>
        <taxon>Actinomycetes</taxon>
        <taxon>Micrococcales</taxon>
        <taxon>Intrasporangiaceae</taxon>
        <taxon>Oryzihumus</taxon>
    </lineage>
</organism>
<evidence type="ECO:0000256" key="1">
    <source>
        <dbReference type="ARBA" id="ARBA00022729"/>
    </source>
</evidence>
<keyword evidence="6" id="KW-1185">Reference proteome</keyword>
<reference evidence="5 6" key="1">
    <citation type="submission" date="2019-06" db="EMBL/GenBank/DDBJ databases">
        <title>Sequencing the genomes of 1000 actinobacteria strains.</title>
        <authorList>
            <person name="Klenk H.-P."/>
        </authorList>
    </citation>
    <scope>NUCLEOTIDE SEQUENCE [LARGE SCALE GENOMIC DNA]</scope>
    <source>
        <strain evidence="5 6">DSM 18082</strain>
    </source>
</reference>
<evidence type="ECO:0000313" key="5">
    <source>
        <dbReference type="EMBL" id="TQL61140.1"/>
    </source>
</evidence>